<dbReference type="InterPro" id="IPR000719">
    <property type="entry name" value="Prot_kinase_dom"/>
</dbReference>
<dbReference type="GO" id="GO:0004674">
    <property type="term" value="F:protein serine/threonine kinase activity"/>
    <property type="evidence" value="ECO:0007669"/>
    <property type="project" value="UniProtKB-KW"/>
</dbReference>
<evidence type="ECO:0000256" key="3">
    <source>
        <dbReference type="ARBA" id="ARBA00022679"/>
    </source>
</evidence>
<evidence type="ECO:0000256" key="1">
    <source>
        <dbReference type="ARBA" id="ARBA00012513"/>
    </source>
</evidence>
<dbReference type="SUPFAM" id="SSF56112">
    <property type="entry name" value="Protein kinase-like (PK-like)"/>
    <property type="match status" value="1"/>
</dbReference>
<name>A0A7C3ZVX9_9CYAN</name>
<organism evidence="11">
    <name type="scientific">Planktothricoides sp. SpSt-374</name>
    <dbReference type="NCBI Taxonomy" id="2282167"/>
    <lineage>
        <taxon>Bacteria</taxon>
        <taxon>Bacillati</taxon>
        <taxon>Cyanobacteriota</taxon>
        <taxon>Cyanophyceae</taxon>
        <taxon>Oscillatoriophycideae</taxon>
        <taxon>Oscillatoriales</taxon>
        <taxon>Oscillatoriaceae</taxon>
        <taxon>Planktothricoides</taxon>
    </lineage>
</organism>
<dbReference type="InterPro" id="IPR011009">
    <property type="entry name" value="Kinase-like_dom_sf"/>
</dbReference>
<evidence type="ECO:0000256" key="8">
    <source>
        <dbReference type="ARBA" id="ARBA00048679"/>
    </source>
</evidence>
<sequence>MQHQLGDIINQRYHITDTLGEGAIGITYKARDEVSGVDVAVKSLSLRHSNDWKAIELFEREAKVLANLHHPGIPEYLDYFQVDSPSDRHFHIVQQIAPGESLATLVAQGWHPTELEVRDIAAQMLRILIYLQSLHPPVIHRDIKPQNIIRHPDGQIFLVDFGTIRDTYRQTLTGGSTIIGTYGYMAPEQLLGQAEPATDLYGLGTTLLFLLTHRHPADLPQKRLKIDFRPATDISADFASWLDRMLEPAPEDRFTTAAESLAVLQGKRDIIYPPEPSSHPPAGSKIVFQRTADSLFVDIPPAGGCHPGTFLLGLLAIFCICMTVLCIANMNWFLGIILLGLSIFTGLAFLGIFSDNHTRQLIEINLETVKITWRWDDRESSRFFSRFLQNSDSSVKFNIEDVEMVMIQKVKNGEYYMIYPIIVVGLTNYGFGTHLHPKEQDWLVKQLAFFMGKPYLIQR</sequence>
<dbReference type="PROSITE" id="PS50011">
    <property type="entry name" value="PROTEIN_KINASE_DOM"/>
    <property type="match status" value="1"/>
</dbReference>
<keyword evidence="9" id="KW-0472">Membrane</keyword>
<dbReference type="CDD" id="cd14014">
    <property type="entry name" value="STKc_PknB_like"/>
    <property type="match status" value="1"/>
</dbReference>
<accession>A0A7C3ZVX9</accession>
<comment type="caution">
    <text evidence="11">The sequence shown here is derived from an EMBL/GenBank/DDBJ whole genome shotgun (WGS) entry which is preliminary data.</text>
</comment>
<keyword evidence="9" id="KW-1133">Transmembrane helix</keyword>
<dbReference type="Gene3D" id="1.10.510.10">
    <property type="entry name" value="Transferase(Phosphotransferase) domain 1"/>
    <property type="match status" value="1"/>
</dbReference>
<keyword evidence="2 11" id="KW-0723">Serine/threonine-protein kinase</keyword>
<feature type="transmembrane region" description="Helical" evidence="9">
    <location>
        <begin position="333"/>
        <end position="353"/>
    </location>
</feature>
<dbReference type="PANTHER" id="PTHR24363">
    <property type="entry name" value="SERINE/THREONINE PROTEIN KINASE"/>
    <property type="match status" value="1"/>
</dbReference>
<keyword evidence="4" id="KW-0547">Nucleotide-binding</keyword>
<dbReference type="AlphaFoldDB" id="A0A7C3ZVX9"/>
<comment type="catalytic activity">
    <reaction evidence="7">
        <text>L-threonyl-[protein] + ATP = O-phospho-L-threonyl-[protein] + ADP + H(+)</text>
        <dbReference type="Rhea" id="RHEA:46608"/>
        <dbReference type="Rhea" id="RHEA-COMP:11060"/>
        <dbReference type="Rhea" id="RHEA-COMP:11605"/>
        <dbReference type="ChEBI" id="CHEBI:15378"/>
        <dbReference type="ChEBI" id="CHEBI:30013"/>
        <dbReference type="ChEBI" id="CHEBI:30616"/>
        <dbReference type="ChEBI" id="CHEBI:61977"/>
        <dbReference type="ChEBI" id="CHEBI:456216"/>
        <dbReference type="EC" id="2.7.11.1"/>
    </reaction>
</comment>
<dbReference type="Pfam" id="PF00069">
    <property type="entry name" value="Pkinase"/>
    <property type="match status" value="1"/>
</dbReference>
<evidence type="ECO:0000256" key="6">
    <source>
        <dbReference type="ARBA" id="ARBA00022840"/>
    </source>
</evidence>
<reference evidence="11" key="1">
    <citation type="journal article" date="2020" name="mSystems">
        <title>Genome- and Community-Level Interaction Insights into Carbon Utilization and Element Cycling Functions of Hydrothermarchaeota in Hydrothermal Sediment.</title>
        <authorList>
            <person name="Zhou Z."/>
            <person name="Liu Y."/>
            <person name="Xu W."/>
            <person name="Pan J."/>
            <person name="Luo Z.H."/>
            <person name="Li M."/>
        </authorList>
    </citation>
    <scope>NUCLEOTIDE SEQUENCE [LARGE SCALE GENOMIC DNA]</scope>
    <source>
        <strain evidence="11">SpSt-374</strain>
    </source>
</reference>
<comment type="catalytic activity">
    <reaction evidence="8">
        <text>L-seryl-[protein] + ATP = O-phospho-L-seryl-[protein] + ADP + H(+)</text>
        <dbReference type="Rhea" id="RHEA:17989"/>
        <dbReference type="Rhea" id="RHEA-COMP:9863"/>
        <dbReference type="Rhea" id="RHEA-COMP:11604"/>
        <dbReference type="ChEBI" id="CHEBI:15378"/>
        <dbReference type="ChEBI" id="CHEBI:29999"/>
        <dbReference type="ChEBI" id="CHEBI:30616"/>
        <dbReference type="ChEBI" id="CHEBI:83421"/>
        <dbReference type="ChEBI" id="CHEBI:456216"/>
        <dbReference type="EC" id="2.7.11.1"/>
    </reaction>
</comment>
<keyword evidence="6" id="KW-0067">ATP-binding</keyword>
<protein>
    <recommendedName>
        <fullName evidence="1">non-specific serine/threonine protein kinase</fullName>
        <ecNumber evidence="1">2.7.11.1</ecNumber>
    </recommendedName>
</protein>
<dbReference type="PANTHER" id="PTHR24363:SF0">
    <property type="entry name" value="SERINE_THREONINE KINASE LIKE DOMAIN CONTAINING 1"/>
    <property type="match status" value="1"/>
</dbReference>
<evidence type="ECO:0000259" key="10">
    <source>
        <dbReference type="PROSITE" id="PS50011"/>
    </source>
</evidence>
<dbReference type="GO" id="GO:0005524">
    <property type="term" value="F:ATP binding"/>
    <property type="evidence" value="ECO:0007669"/>
    <property type="project" value="UniProtKB-KW"/>
</dbReference>
<evidence type="ECO:0000256" key="4">
    <source>
        <dbReference type="ARBA" id="ARBA00022741"/>
    </source>
</evidence>
<keyword evidence="5 11" id="KW-0418">Kinase</keyword>
<proteinExistence type="predicted"/>
<dbReference type="EMBL" id="DSPX01000105">
    <property type="protein sequence ID" value="HGG01109.1"/>
    <property type="molecule type" value="Genomic_DNA"/>
</dbReference>
<dbReference type="Gene3D" id="3.30.200.20">
    <property type="entry name" value="Phosphorylase Kinase, domain 1"/>
    <property type="match status" value="1"/>
</dbReference>
<gene>
    <name evidence="11" type="ORF">ENR15_10775</name>
</gene>
<feature type="domain" description="Protein kinase" evidence="10">
    <location>
        <begin position="13"/>
        <end position="271"/>
    </location>
</feature>
<evidence type="ECO:0000256" key="2">
    <source>
        <dbReference type="ARBA" id="ARBA00022527"/>
    </source>
</evidence>
<keyword evidence="3" id="KW-0808">Transferase</keyword>
<evidence type="ECO:0000256" key="9">
    <source>
        <dbReference type="SAM" id="Phobius"/>
    </source>
</evidence>
<dbReference type="SMART" id="SM00220">
    <property type="entry name" value="S_TKc"/>
    <property type="match status" value="1"/>
</dbReference>
<feature type="transmembrane region" description="Helical" evidence="9">
    <location>
        <begin position="310"/>
        <end position="328"/>
    </location>
</feature>
<evidence type="ECO:0000256" key="5">
    <source>
        <dbReference type="ARBA" id="ARBA00022777"/>
    </source>
</evidence>
<evidence type="ECO:0000313" key="11">
    <source>
        <dbReference type="EMBL" id="HGG01109.1"/>
    </source>
</evidence>
<dbReference type="EC" id="2.7.11.1" evidence="1"/>
<evidence type="ECO:0000256" key="7">
    <source>
        <dbReference type="ARBA" id="ARBA00047899"/>
    </source>
</evidence>
<keyword evidence="9" id="KW-0812">Transmembrane</keyword>